<accession>A0A4Q5LWW1</accession>
<gene>
    <name evidence="2" type="ORF">EWM59_18040</name>
</gene>
<protein>
    <submittedName>
        <fullName evidence="2">Crp/Fnr family transcriptional regulator</fullName>
    </submittedName>
</protein>
<name>A0A4Q5LWW1_9BACT</name>
<dbReference type="RefSeq" id="WP_130022657.1">
    <property type="nucleotide sequence ID" value="NZ_SEWF01000029.1"/>
</dbReference>
<dbReference type="InterPro" id="IPR014710">
    <property type="entry name" value="RmlC-like_jellyroll"/>
</dbReference>
<dbReference type="Proteomes" id="UP000293162">
    <property type="component" value="Unassembled WGS sequence"/>
</dbReference>
<dbReference type="OrthoDB" id="792939at2"/>
<evidence type="ECO:0000259" key="1">
    <source>
        <dbReference type="PROSITE" id="PS50042"/>
    </source>
</evidence>
<keyword evidence="3" id="KW-1185">Reference proteome</keyword>
<dbReference type="EMBL" id="SEWF01000029">
    <property type="protein sequence ID" value="RYU94202.1"/>
    <property type="molecule type" value="Genomic_DNA"/>
</dbReference>
<dbReference type="InterPro" id="IPR018490">
    <property type="entry name" value="cNMP-bd_dom_sf"/>
</dbReference>
<dbReference type="AlphaFoldDB" id="A0A4Q5LWW1"/>
<sequence>MLQAALQKIGRFETADIALAETLIPVRQLKKNETLLAEGTVCRSVFLLVSGAVYQFGMNDINENVIDLYLANDWIMNYPSFVGQKPSATQIKTYTDCEVLELTIYTIHHLIETSPIFFQLGKVMEQGMARMHYFDNALTPLQKYNHLMETKPQLLQHFPLKMIASYLKMTPETLSRVRGMY</sequence>
<comment type="caution">
    <text evidence="2">The sequence shown here is derived from an EMBL/GenBank/DDBJ whole genome shotgun (WGS) entry which is preliminary data.</text>
</comment>
<dbReference type="PROSITE" id="PS50042">
    <property type="entry name" value="CNMP_BINDING_3"/>
    <property type="match status" value="1"/>
</dbReference>
<reference evidence="2 3" key="1">
    <citation type="submission" date="2019-02" db="EMBL/GenBank/DDBJ databases">
        <title>Bacterial novel species Emticicia sp. 17J42-9 isolated from soil.</title>
        <authorList>
            <person name="Jung H.-Y."/>
        </authorList>
    </citation>
    <scope>NUCLEOTIDE SEQUENCE [LARGE SCALE GENOMIC DNA]</scope>
    <source>
        <strain evidence="2 3">17J42-9</strain>
    </source>
</reference>
<evidence type="ECO:0000313" key="3">
    <source>
        <dbReference type="Proteomes" id="UP000293162"/>
    </source>
</evidence>
<feature type="domain" description="Cyclic nucleotide-binding" evidence="1">
    <location>
        <begin position="2"/>
        <end position="111"/>
    </location>
</feature>
<organism evidence="2 3">
    <name type="scientific">Emticicia agri</name>
    <dbReference type="NCBI Taxonomy" id="2492393"/>
    <lineage>
        <taxon>Bacteria</taxon>
        <taxon>Pseudomonadati</taxon>
        <taxon>Bacteroidota</taxon>
        <taxon>Cytophagia</taxon>
        <taxon>Cytophagales</taxon>
        <taxon>Leadbetterellaceae</taxon>
        <taxon>Emticicia</taxon>
    </lineage>
</organism>
<dbReference type="InterPro" id="IPR000595">
    <property type="entry name" value="cNMP-bd_dom"/>
</dbReference>
<dbReference type="Pfam" id="PF00027">
    <property type="entry name" value="cNMP_binding"/>
    <property type="match status" value="1"/>
</dbReference>
<proteinExistence type="predicted"/>
<dbReference type="SUPFAM" id="SSF51206">
    <property type="entry name" value="cAMP-binding domain-like"/>
    <property type="match status" value="1"/>
</dbReference>
<dbReference type="Gene3D" id="2.60.120.10">
    <property type="entry name" value="Jelly Rolls"/>
    <property type="match status" value="1"/>
</dbReference>
<evidence type="ECO:0000313" key="2">
    <source>
        <dbReference type="EMBL" id="RYU94202.1"/>
    </source>
</evidence>